<feature type="domain" description="N-end aminoacyl transferase N-terminal" evidence="7">
    <location>
        <begin position="40"/>
        <end position="111"/>
    </location>
</feature>
<evidence type="ECO:0000256" key="6">
    <source>
        <dbReference type="SAM" id="MobiDB-lite"/>
    </source>
</evidence>
<accession>A0AAW0TUG3</accession>
<feature type="region of interest" description="Disordered" evidence="6">
    <location>
        <begin position="248"/>
        <end position="270"/>
    </location>
</feature>
<keyword evidence="10" id="KW-1185">Reference proteome</keyword>
<evidence type="ECO:0000256" key="5">
    <source>
        <dbReference type="PIRNR" id="PIRNR037207"/>
    </source>
</evidence>
<dbReference type="Proteomes" id="UP001487740">
    <property type="component" value="Unassembled WGS sequence"/>
</dbReference>
<keyword evidence="2 5" id="KW-0808">Transferase</keyword>
<comment type="similarity">
    <text evidence="1 5">Belongs to the R-transferase family.</text>
</comment>
<comment type="function">
    <text evidence="5">Involved in the post-translational conjugation of arginine to the N-terminal aspartate or glutamate of a protein. This arginylation is required for degradation of the protein via the ubiquitin pathway.</text>
</comment>
<evidence type="ECO:0000313" key="10">
    <source>
        <dbReference type="Proteomes" id="UP001487740"/>
    </source>
</evidence>
<keyword evidence="4 5" id="KW-0012">Acyltransferase</keyword>
<evidence type="ECO:0000256" key="3">
    <source>
        <dbReference type="ARBA" id="ARBA00022786"/>
    </source>
</evidence>
<dbReference type="EC" id="2.3.2.8" evidence="5"/>
<dbReference type="GO" id="GO:0004057">
    <property type="term" value="F:arginyl-tRNA--protein transferase activity"/>
    <property type="evidence" value="ECO:0007669"/>
    <property type="project" value="UniProtKB-EC"/>
</dbReference>
<evidence type="ECO:0000313" key="9">
    <source>
        <dbReference type="EMBL" id="KAK8391330.1"/>
    </source>
</evidence>
<dbReference type="EMBL" id="JARAKH010000024">
    <property type="protein sequence ID" value="KAK8391330.1"/>
    <property type="molecule type" value="Genomic_DNA"/>
</dbReference>
<dbReference type="PIRSF" id="PIRSF037207">
    <property type="entry name" value="ATE1_euk"/>
    <property type="match status" value="1"/>
</dbReference>
<dbReference type="InterPro" id="IPR016181">
    <property type="entry name" value="Acyl_CoA_acyltransferase"/>
</dbReference>
<organism evidence="9 10">
    <name type="scientific">Scylla paramamosain</name>
    <name type="common">Mud crab</name>
    <dbReference type="NCBI Taxonomy" id="85552"/>
    <lineage>
        <taxon>Eukaryota</taxon>
        <taxon>Metazoa</taxon>
        <taxon>Ecdysozoa</taxon>
        <taxon>Arthropoda</taxon>
        <taxon>Crustacea</taxon>
        <taxon>Multicrustacea</taxon>
        <taxon>Malacostraca</taxon>
        <taxon>Eumalacostraca</taxon>
        <taxon>Eucarida</taxon>
        <taxon>Decapoda</taxon>
        <taxon>Pleocyemata</taxon>
        <taxon>Brachyura</taxon>
        <taxon>Eubrachyura</taxon>
        <taxon>Portunoidea</taxon>
        <taxon>Portunidae</taxon>
        <taxon>Portuninae</taxon>
        <taxon>Scylla</taxon>
    </lineage>
</organism>
<comment type="caution">
    <text evidence="9">The sequence shown here is derived from an EMBL/GenBank/DDBJ whole genome shotgun (WGS) entry which is preliminary data.</text>
</comment>
<dbReference type="PANTHER" id="PTHR21367">
    <property type="entry name" value="ARGININE-TRNA-PROTEIN TRANSFERASE 1"/>
    <property type="match status" value="1"/>
</dbReference>
<sequence>MDIPELRQYGQLAREDKLNMAAEKDPGYSIVEYMRGHSGYKCGYCKSSDTNFSHGMWAHRMAVGDYQALIDRGWRRSGKYCYKPTMDKTCCPMYTIKCDALEIKLSKSQKKVLKRMNRYLSYGGRKECGTPEMDSTGAVGENEEYVKPKSEAKFDVSSFSLPKSSAIPEQRLQMSNTKSDSNEASAGSKPKASEATSALSPSKDSPNSNQDGRKNVSQGIGPDASRPPCRKAKVIRQERREAKLAKRALESLGRGESPMETKVSKQSNTEKSLEDFLYEPLPANPVHNLEVRLVRSQPSSAEFLQSFKKAHRLYQKYQITIHGDTADKCNESQFKRFLCNSPLEPWQPGNGPEQGYGSFHHQYWMDGRLIAVGVLDILPHCVSSVYLYYDPEYSFLSLGTYASLRELALVRELQRRIAPLKWYYMGFYIHSCLKMRYKGKYKPSFLLCPETYEWIPIELATPKLDKAKYCRLNDNVSAVDVNGLVDINKILVLHNRNLVRYGDYQSHFADDDEEEEVKEYASLVGAKSAYTLFLCRS</sequence>
<evidence type="ECO:0000256" key="1">
    <source>
        <dbReference type="ARBA" id="ARBA00009991"/>
    </source>
</evidence>
<dbReference type="InterPro" id="IPR030700">
    <property type="entry name" value="N-end_Aminoacyl_Trfase"/>
</dbReference>
<keyword evidence="3 5" id="KW-0833">Ubl conjugation pathway</keyword>
<gene>
    <name evidence="9" type="ORF">O3P69_017143</name>
</gene>
<dbReference type="GO" id="GO:0005737">
    <property type="term" value="C:cytoplasm"/>
    <property type="evidence" value="ECO:0007669"/>
    <property type="project" value="TreeGrafter"/>
</dbReference>
<evidence type="ECO:0000259" key="7">
    <source>
        <dbReference type="Pfam" id="PF04376"/>
    </source>
</evidence>
<proteinExistence type="inferred from homology"/>
<evidence type="ECO:0000259" key="8">
    <source>
        <dbReference type="Pfam" id="PF04377"/>
    </source>
</evidence>
<dbReference type="InterPro" id="IPR007471">
    <property type="entry name" value="N-end_Aminoacyl_Trfase_N"/>
</dbReference>
<name>A0AAW0TUG3_SCYPA</name>
<comment type="catalytic activity">
    <reaction evidence="5">
        <text>an N-terminal L-alpha-aminoacyl-[protein] + L-arginyl-tRNA(Arg) = an N-terminal L-arginyl-L-aminoacyl-[protein] + tRNA(Arg) + H(+)</text>
        <dbReference type="Rhea" id="RHEA:10208"/>
        <dbReference type="Rhea" id="RHEA-COMP:9658"/>
        <dbReference type="Rhea" id="RHEA-COMP:9673"/>
        <dbReference type="Rhea" id="RHEA-COMP:10636"/>
        <dbReference type="Rhea" id="RHEA-COMP:10638"/>
        <dbReference type="ChEBI" id="CHEBI:15378"/>
        <dbReference type="ChEBI" id="CHEBI:78442"/>
        <dbReference type="ChEBI" id="CHEBI:78513"/>
        <dbReference type="ChEBI" id="CHEBI:78597"/>
        <dbReference type="ChEBI" id="CHEBI:83562"/>
        <dbReference type="EC" id="2.3.2.8"/>
    </reaction>
</comment>
<reference evidence="9 10" key="1">
    <citation type="submission" date="2023-03" db="EMBL/GenBank/DDBJ databases">
        <title>High-quality genome of Scylla paramamosain provides insights in environmental adaptation.</title>
        <authorList>
            <person name="Zhang L."/>
        </authorList>
    </citation>
    <scope>NUCLEOTIDE SEQUENCE [LARGE SCALE GENOMIC DNA]</scope>
    <source>
        <strain evidence="9">LZ_2023a</strain>
        <tissue evidence="9">Muscle</tissue>
    </source>
</reference>
<dbReference type="PANTHER" id="PTHR21367:SF1">
    <property type="entry name" value="ARGINYL-TRNA--PROTEIN TRANSFERASE 1"/>
    <property type="match status" value="1"/>
</dbReference>
<feature type="compositionally biased region" description="Polar residues" evidence="6">
    <location>
        <begin position="194"/>
        <end position="218"/>
    </location>
</feature>
<evidence type="ECO:0000256" key="4">
    <source>
        <dbReference type="ARBA" id="ARBA00023315"/>
    </source>
</evidence>
<evidence type="ECO:0000256" key="2">
    <source>
        <dbReference type="ARBA" id="ARBA00022679"/>
    </source>
</evidence>
<feature type="region of interest" description="Disordered" evidence="6">
    <location>
        <begin position="164"/>
        <end position="236"/>
    </location>
</feature>
<dbReference type="InterPro" id="IPR017137">
    <property type="entry name" value="Arg-tRNA-P_Trfase_1_euk"/>
</dbReference>
<dbReference type="SUPFAM" id="SSF55729">
    <property type="entry name" value="Acyl-CoA N-acyltransferases (Nat)"/>
    <property type="match status" value="1"/>
</dbReference>
<protein>
    <recommendedName>
        <fullName evidence="5">Arginyl-tRNA--protein transferase 1</fullName>
        <shortName evidence="5">Arginyltransferase 1</shortName>
        <shortName evidence="5">R-transferase 1</shortName>
        <ecNumber evidence="5">2.3.2.8</ecNumber>
    </recommendedName>
    <alternativeName>
        <fullName evidence="5">Arginine-tRNA--protein transferase 1</fullName>
    </alternativeName>
</protein>
<dbReference type="Pfam" id="PF04376">
    <property type="entry name" value="ATE_N"/>
    <property type="match status" value="1"/>
</dbReference>
<dbReference type="Pfam" id="PF04377">
    <property type="entry name" value="ATE_C"/>
    <property type="match status" value="1"/>
</dbReference>
<feature type="compositionally biased region" description="Polar residues" evidence="6">
    <location>
        <begin position="172"/>
        <end position="185"/>
    </location>
</feature>
<dbReference type="InterPro" id="IPR007472">
    <property type="entry name" value="N-end_Aminoacyl_Trfase_C"/>
</dbReference>
<feature type="domain" description="N-end rule aminoacyl transferase C-terminal" evidence="8">
    <location>
        <begin position="311"/>
        <end position="448"/>
    </location>
</feature>
<dbReference type="AlphaFoldDB" id="A0AAW0TUG3"/>